<dbReference type="InterPro" id="IPR035919">
    <property type="entry name" value="EAL_sf"/>
</dbReference>
<keyword evidence="2" id="KW-1133">Transmembrane helix</keyword>
<feature type="domain" description="EAL" evidence="3">
    <location>
        <begin position="273"/>
        <end position="525"/>
    </location>
</feature>
<comment type="caution">
    <text evidence="5">The sequence shown here is derived from an EMBL/GenBank/DDBJ whole genome shotgun (WGS) entry which is preliminary data.</text>
</comment>
<dbReference type="HOGENOM" id="CLU_366757_0_0_5"/>
<keyword evidence="2" id="KW-0472">Membrane</keyword>
<dbReference type="NCBIfam" id="TIGR00254">
    <property type="entry name" value="GGDEF"/>
    <property type="match status" value="1"/>
</dbReference>
<dbReference type="Proteomes" id="UP000019666">
    <property type="component" value="Unassembled WGS sequence"/>
</dbReference>
<dbReference type="SUPFAM" id="SSF141868">
    <property type="entry name" value="EAL domain-like"/>
    <property type="match status" value="1"/>
</dbReference>
<dbReference type="Gene3D" id="3.30.70.270">
    <property type="match status" value="1"/>
</dbReference>
<evidence type="ECO:0000256" key="2">
    <source>
        <dbReference type="SAM" id="Phobius"/>
    </source>
</evidence>
<feature type="compositionally biased region" description="Basic and acidic residues" evidence="1">
    <location>
        <begin position="675"/>
        <end position="688"/>
    </location>
</feature>
<dbReference type="PROSITE" id="PS50887">
    <property type="entry name" value="GGDEF"/>
    <property type="match status" value="1"/>
</dbReference>
<name>A0A017HL00_9RHOB</name>
<feature type="domain" description="GGDEF" evidence="4">
    <location>
        <begin position="132"/>
        <end position="264"/>
    </location>
</feature>
<dbReference type="PROSITE" id="PS50883">
    <property type="entry name" value="EAL"/>
    <property type="match status" value="1"/>
</dbReference>
<reference evidence="5 6" key="1">
    <citation type="submission" date="2013-02" db="EMBL/GenBank/DDBJ databases">
        <authorList>
            <person name="Fiebig A."/>
            <person name="Goeker M."/>
            <person name="Klenk H.-P.P."/>
        </authorList>
    </citation>
    <scope>NUCLEOTIDE SEQUENCE [LARGE SCALE GENOMIC DNA]</scope>
    <source>
        <strain evidence="5 6">DSM 19309</strain>
    </source>
</reference>
<organism evidence="5 6">
    <name type="scientific">Rubellimicrobium mesophilum DSM 19309</name>
    <dbReference type="NCBI Taxonomy" id="442562"/>
    <lineage>
        <taxon>Bacteria</taxon>
        <taxon>Pseudomonadati</taxon>
        <taxon>Pseudomonadota</taxon>
        <taxon>Alphaproteobacteria</taxon>
        <taxon>Rhodobacterales</taxon>
        <taxon>Roseobacteraceae</taxon>
        <taxon>Rubellimicrobium</taxon>
    </lineage>
</organism>
<dbReference type="InterPro" id="IPR052155">
    <property type="entry name" value="Biofilm_reg_signaling"/>
</dbReference>
<dbReference type="InterPro" id="IPR000160">
    <property type="entry name" value="GGDEF_dom"/>
</dbReference>
<protein>
    <submittedName>
        <fullName evidence="5">Diguanylate cyclase/phosphodiesterase (GGDEF &amp; EAL domain protein) with PAS/PAC sensor(S)</fullName>
    </submittedName>
</protein>
<feature type="compositionally biased region" description="Basic and acidic residues" evidence="1">
    <location>
        <begin position="629"/>
        <end position="650"/>
    </location>
</feature>
<evidence type="ECO:0000313" key="5">
    <source>
        <dbReference type="EMBL" id="EYD75016.1"/>
    </source>
</evidence>
<dbReference type="PANTHER" id="PTHR44757">
    <property type="entry name" value="DIGUANYLATE CYCLASE DGCP"/>
    <property type="match status" value="1"/>
</dbReference>
<feature type="compositionally biased region" description="Basic and acidic residues" evidence="1">
    <location>
        <begin position="527"/>
        <end position="539"/>
    </location>
</feature>
<dbReference type="InterPro" id="IPR043128">
    <property type="entry name" value="Rev_trsase/Diguanyl_cyclase"/>
</dbReference>
<dbReference type="SUPFAM" id="SSF55073">
    <property type="entry name" value="Nucleotide cyclase"/>
    <property type="match status" value="1"/>
</dbReference>
<dbReference type="EMBL" id="AOSK01000095">
    <property type="protein sequence ID" value="EYD75016.1"/>
    <property type="molecule type" value="Genomic_DNA"/>
</dbReference>
<dbReference type="SMART" id="SM00267">
    <property type="entry name" value="GGDEF"/>
    <property type="match status" value="1"/>
</dbReference>
<dbReference type="Gene3D" id="3.20.20.450">
    <property type="entry name" value="EAL domain"/>
    <property type="match status" value="1"/>
</dbReference>
<dbReference type="Pfam" id="PF00563">
    <property type="entry name" value="EAL"/>
    <property type="match status" value="1"/>
</dbReference>
<gene>
    <name evidence="5" type="ORF">Rumeso_03440</name>
</gene>
<feature type="region of interest" description="Disordered" evidence="1">
    <location>
        <begin position="496"/>
        <end position="576"/>
    </location>
</feature>
<sequence>MASDGWGDGIVRRLLHTAWNVKGLGLVIGTAASIAVGVWFDIFDWLHRLDRSHPYWGLDDVFSVLMILSLLVPFVLLRVNLTLARAHHRTVEAQAETQRIAFHDPLTGLPNRRLFQRHVEEAEGRAKAGEEPAMTVLLLDLDRFKPVNDLRGHAAGDLLLCEAAKRLRRLAPEDALVARLGGDEFVLAVGGPDAEDHGATLARRVNAAMAEAFDFGDWSASMSCSVGIADWAPGMSPSDLLRHADQAMYRAKALGRGGHAHYDDALGEALRERAALEQDLRRALARGTAITPYFQPIYDITGRSLRAFEVLARWSDPVRGFVPPDHFIPVAEEIGLIDPLSELVLDRACAALAAWPTELPISFNLSPRQFGDMGLPGRILSILERHGIPGSRLEIEITERAVLADLDVARAIVWELAAAGVRISLDDFGTGMSSLAILTQLPIDSLKIDRCTISPHRRALHEHLVCLEVGSGRCIIPFHFVAANLMLPDGTDVGITHEQTDRPEGRVAARAGHVRRRERPLPPHRCFGREVVDPSDRRSRQAARPGPGGCLSGLACGGSRESPRPAQGSPRWRRPRHIPETAQFDLLGGNGDCLCPAPSHMAEREARGDMASDGGGSRQIPVRGSAYRGSDDGRRSERADAHLERAEQNRKPAQAAAGDHLRLGEGGGALPAREPGQRRQEGAADREAQQAAHGFHAVARGARLYGSAGATGHCVGADSGVPDPHGSPFQRSARVALGGVRFQDWRVDRARRAHEAGHSA</sequence>
<dbReference type="InterPro" id="IPR029787">
    <property type="entry name" value="Nucleotide_cyclase"/>
</dbReference>
<dbReference type="PANTHER" id="PTHR44757:SF2">
    <property type="entry name" value="BIOFILM ARCHITECTURE MAINTENANCE PROTEIN MBAA"/>
    <property type="match status" value="1"/>
</dbReference>
<dbReference type="STRING" id="442562.Rumeso_03440"/>
<feature type="compositionally biased region" description="Basic and acidic residues" evidence="1">
    <location>
        <begin position="498"/>
        <end position="507"/>
    </location>
</feature>
<dbReference type="AlphaFoldDB" id="A0A017HL00"/>
<feature type="region of interest" description="Disordered" evidence="1">
    <location>
        <begin position="604"/>
        <end position="691"/>
    </location>
</feature>
<feature type="transmembrane region" description="Helical" evidence="2">
    <location>
        <begin position="21"/>
        <end position="42"/>
    </location>
</feature>
<evidence type="ECO:0000259" key="3">
    <source>
        <dbReference type="PROSITE" id="PS50883"/>
    </source>
</evidence>
<dbReference type="CDD" id="cd01948">
    <property type="entry name" value="EAL"/>
    <property type="match status" value="1"/>
</dbReference>
<keyword evidence="6" id="KW-1185">Reference proteome</keyword>
<dbReference type="InterPro" id="IPR001633">
    <property type="entry name" value="EAL_dom"/>
</dbReference>
<evidence type="ECO:0000256" key="1">
    <source>
        <dbReference type="SAM" id="MobiDB-lite"/>
    </source>
</evidence>
<dbReference type="CDD" id="cd01949">
    <property type="entry name" value="GGDEF"/>
    <property type="match status" value="1"/>
</dbReference>
<evidence type="ECO:0000259" key="4">
    <source>
        <dbReference type="PROSITE" id="PS50887"/>
    </source>
</evidence>
<accession>A0A017HL00</accession>
<dbReference type="SMART" id="SM00052">
    <property type="entry name" value="EAL"/>
    <property type="match status" value="1"/>
</dbReference>
<dbReference type="PATRIC" id="fig|442562.3.peg.3386"/>
<dbReference type="Pfam" id="PF00990">
    <property type="entry name" value="GGDEF"/>
    <property type="match status" value="1"/>
</dbReference>
<proteinExistence type="predicted"/>
<feature type="transmembrane region" description="Helical" evidence="2">
    <location>
        <begin position="62"/>
        <end position="81"/>
    </location>
</feature>
<keyword evidence="2" id="KW-0812">Transmembrane</keyword>
<evidence type="ECO:0000313" key="6">
    <source>
        <dbReference type="Proteomes" id="UP000019666"/>
    </source>
</evidence>